<name>A0A5N6WKF5_9EURO</name>
<reference evidence="2" key="1">
    <citation type="submission" date="2019-04" db="EMBL/GenBank/DDBJ databases">
        <title>Friends and foes A comparative genomics studyof 23 Aspergillus species from section Flavi.</title>
        <authorList>
            <consortium name="DOE Joint Genome Institute"/>
            <person name="Kjaerbolling I."/>
            <person name="Vesth T."/>
            <person name="Frisvad J.C."/>
            <person name="Nybo J.L."/>
            <person name="Theobald S."/>
            <person name="Kildgaard S."/>
            <person name="Isbrandt T."/>
            <person name="Kuo A."/>
            <person name="Sato A."/>
            <person name="Lyhne E.K."/>
            <person name="Kogle M.E."/>
            <person name="Wiebenga A."/>
            <person name="Kun R.S."/>
            <person name="Lubbers R.J."/>
            <person name="Makela M.R."/>
            <person name="Barry K."/>
            <person name="Chovatia M."/>
            <person name="Clum A."/>
            <person name="Daum C."/>
            <person name="Haridas S."/>
            <person name="He G."/>
            <person name="LaButti K."/>
            <person name="Lipzen A."/>
            <person name="Mondo S."/>
            <person name="Riley R."/>
            <person name="Salamov A."/>
            <person name="Simmons B.A."/>
            <person name="Magnuson J.K."/>
            <person name="Henrissat B."/>
            <person name="Mortensen U.H."/>
            <person name="Larsen T.O."/>
            <person name="Devries R.P."/>
            <person name="Grigoriev I.V."/>
            <person name="Machida M."/>
            <person name="Baker S.E."/>
            <person name="Andersen M.R."/>
        </authorList>
    </citation>
    <scope>NUCLEOTIDE SEQUENCE [LARGE SCALE GENOMIC DNA]</scope>
    <source>
        <strain evidence="2">CBS 130015</strain>
    </source>
</reference>
<organism evidence="1 2">
    <name type="scientific">Aspergillus transmontanensis</name>
    <dbReference type="NCBI Taxonomy" id="1034304"/>
    <lineage>
        <taxon>Eukaryota</taxon>
        <taxon>Fungi</taxon>
        <taxon>Dikarya</taxon>
        <taxon>Ascomycota</taxon>
        <taxon>Pezizomycotina</taxon>
        <taxon>Eurotiomycetes</taxon>
        <taxon>Eurotiomycetidae</taxon>
        <taxon>Eurotiales</taxon>
        <taxon>Aspergillaceae</taxon>
        <taxon>Aspergillus</taxon>
        <taxon>Aspergillus subgen. Circumdati</taxon>
    </lineage>
</organism>
<proteinExistence type="predicted"/>
<gene>
    <name evidence="1" type="ORF">BDV41DRAFT_6938</name>
</gene>
<protein>
    <submittedName>
        <fullName evidence="1">Uncharacterized protein</fullName>
    </submittedName>
</protein>
<dbReference type="AlphaFoldDB" id="A0A5N6WKF5"/>
<keyword evidence="2" id="KW-1185">Reference proteome</keyword>
<sequence length="100" mass="10922">MAKSQALDFRCCGVVGPLVGFLEVSVVAALEWDPIFLAAACSNPYLDLLLVGLRGRDFGFFICCGRLSCLHLRTDFMAVIRSWKGGVVGSHSYLATDFMQ</sequence>
<dbReference type="Proteomes" id="UP000325433">
    <property type="component" value="Unassembled WGS sequence"/>
</dbReference>
<accession>A0A5N6WKF5</accession>
<evidence type="ECO:0000313" key="1">
    <source>
        <dbReference type="EMBL" id="KAE8320259.1"/>
    </source>
</evidence>
<evidence type="ECO:0000313" key="2">
    <source>
        <dbReference type="Proteomes" id="UP000325433"/>
    </source>
</evidence>
<dbReference type="EMBL" id="ML738292">
    <property type="protein sequence ID" value="KAE8320259.1"/>
    <property type="molecule type" value="Genomic_DNA"/>
</dbReference>